<dbReference type="Proteomes" id="UP001396334">
    <property type="component" value="Unassembled WGS sequence"/>
</dbReference>
<dbReference type="PANTHER" id="PTHR21677:SF4">
    <property type="entry name" value="TSL-KINASE INTERACTING-LIKE PROTEIN"/>
    <property type="match status" value="1"/>
</dbReference>
<dbReference type="PANTHER" id="PTHR21677">
    <property type="entry name" value="CRAMPED PROTEIN"/>
    <property type="match status" value="1"/>
</dbReference>
<dbReference type="InterPro" id="IPR055315">
    <property type="entry name" value="Cramped-like"/>
</dbReference>
<reference evidence="1 2" key="1">
    <citation type="journal article" date="2024" name="G3 (Bethesda)">
        <title>Genome assembly of Hibiscus sabdariffa L. provides insights into metabolisms of medicinal natural products.</title>
        <authorList>
            <person name="Kim T."/>
        </authorList>
    </citation>
    <scope>NUCLEOTIDE SEQUENCE [LARGE SCALE GENOMIC DNA]</scope>
    <source>
        <strain evidence="1">TK-2024</strain>
        <tissue evidence="1">Old leaves</tissue>
    </source>
</reference>
<protein>
    <submittedName>
        <fullName evidence="1">Uncharacterized protein</fullName>
    </submittedName>
</protein>
<comment type="caution">
    <text evidence="1">The sequence shown here is derived from an EMBL/GenBank/DDBJ whole genome shotgun (WGS) entry which is preliminary data.</text>
</comment>
<accession>A0ABR2TM70</accession>
<keyword evidence="2" id="KW-1185">Reference proteome</keyword>
<sequence>MDSSIGQSLAMWADSLTNISIGGLLSEASLQGSFGNCDPKSNGITSGLQSSQLISDSFDAFLAGQMNNPFKNPRRPVQDSHSILDADDTCHAFPFQKFSSEAKLLQLLAEVLILMSHASDQENSSKSFKPPNPSEANIQLQGEACKQSDTDLILCSRVYNDESSLVFSGIKWTESLGPFDQGLSSHKVTGANDISIYGIVK</sequence>
<dbReference type="EMBL" id="JBBPBN010000005">
    <property type="protein sequence ID" value="KAK9038562.1"/>
    <property type="molecule type" value="Genomic_DNA"/>
</dbReference>
<evidence type="ECO:0000313" key="1">
    <source>
        <dbReference type="EMBL" id="KAK9038562.1"/>
    </source>
</evidence>
<organism evidence="1 2">
    <name type="scientific">Hibiscus sabdariffa</name>
    <name type="common">roselle</name>
    <dbReference type="NCBI Taxonomy" id="183260"/>
    <lineage>
        <taxon>Eukaryota</taxon>
        <taxon>Viridiplantae</taxon>
        <taxon>Streptophyta</taxon>
        <taxon>Embryophyta</taxon>
        <taxon>Tracheophyta</taxon>
        <taxon>Spermatophyta</taxon>
        <taxon>Magnoliopsida</taxon>
        <taxon>eudicotyledons</taxon>
        <taxon>Gunneridae</taxon>
        <taxon>Pentapetalae</taxon>
        <taxon>rosids</taxon>
        <taxon>malvids</taxon>
        <taxon>Malvales</taxon>
        <taxon>Malvaceae</taxon>
        <taxon>Malvoideae</taxon>
        <taxon>Hibiscus</taxon>
    </lineage>
</organism>
<name>A0ABR2TM70_9ROSI</name>
<gene>
    <name evidence="1" type="ORF">V6N11_023422</name>
</gene>
<evidence type="ECO:0000313" key="2">
    <source>
        <dbReference type="Proteomes" id="UP001396334"/>
    </source>
</evidence>
<proteinExistence type="predicted"/>